<dbReference type="KEGG" id="ttp:E6P07_00350"/>
<accession>A0A6I6EDT0</accession>
<evidence type="ECO:0000313" key="2">
    <source>
        <dbReference type="EMBL" id="QGU31577.1"/>
    </source>
</evidence>
<protein>
    <submittedName>
        <fullName evidence="2">Uncharacterized protein</fullName>
    </submittedName>
</protein>
<dbReference type="Proteomes" id="UP000426424">
    <property type="component" value="Chromosome"/>
</dbReference>
<evidence type="ECO:0000313" key="3">
    <source>
        <dbReference type="Proteomes" id="UP000426424"/>
    </source>
</evidence>
<proteinExistence type="predicted"/>
<keyword evidence="1" id="KW-0812">Transmembrane</keyword>
<dbReference type="EMBL" id="CP039268">
    <property type="protein sequence ID" value="QGU31577.1"/>
    <property type="molecule type" value="Genomic_DNA"/>
</dbReference>
<organism evidence="2 3">
    <name type="scientific">Thermochromatium tepidum ATCC 43061</name>
    <dbReference type="NCBI Taxonomy" id="316276"/>
    <lineage>
        <taxon>Bacteria</taxon>
        <taxon>Pseudomonadati</taxon>
        <taxon>Pseudomonadota</taxon>
        <taxon>Gammaproteobacteria</taxon>
        <taxon>Chromatiales</taxon>
        <taxon>Chromatiaceae</taxon>
        <taxon>Thermochromatium</taxon>
    </lineage>
</organism>
<evidence type="ECO:0000256" key="1">
    <source>
        <dbReference type="SAM" id="Phobius"/>
    </source>
</evidence>
<keyword evidence="1" id="KW-1133">Transmembrane helix</keyword>
<name>A0A6I6EDT0_THETI</name>
<sequence>MRTLVLMSAGLLMAGTLWLGFVETTGWLLEMAVFSLPLILAGPVLLGVALLIAFLPGHSKPCS</sequence>
<feature type="transmembrane region" description="Helical" evidence="1">
    <location>
        <begin position="34"/>
        <end position="55"/>
    </location>
</feature>
<keyword evidence="1" id="KW-0472">Membrane</keyword>
<dbReference type="RefSeq" id="WP_153973777.1">
    <property type="nucleotide sequence ID" value="NZ_CP039268.1"/>
</dbReference>
<keyword evidence="3" id="KW-1185">Reference proteome</keyword>
<dbReference type="AlphaFoldDB" id="A0A6I6EDT0"/>
<reference evidence="2 3" key="1">
    <citation type="submission" date="2019-12" db="EMBL/GenBank/DDBJ databases">
        <title>The complete genome of the thermophilic, anoxygenic phototrophic gammaproteobacterium Thermochromatium tepidum.</title>
        <authorList>
            <person name="Sattley W.M."/>
            <person name="Swingley W.D."/>
            <person name="Burchell B.M."/>
            <person name="Gurbani S.A."/>
            <person name="Kujawa C.M."/>
            <person name="Nuccio D.A."/>
            <person name="Schladweiler J."/>
            <person name="Shaffer K.N."/>
            <person name="Stokes L.M."/>
            <person name="Touchman J.W."/>
            <person name="Blankenship R.E."/>
            <person name="Madigan M.T."/>
        </authorList>
    </citation>
    <scope>NUCLEOTIDE SEQUENCE [LARGE SCALE GENOMIC DNA]</scope>
    <source>
        <strain evidence="2 3">ATCC 43061</strain>
    </source>
</reference>
<gene>
    <name evidence="2" type="ORF">E6P07_00350</name>
</gene>